<gene>
    <name evidence="1" type="ORF">Zm00014a_030763</name>
</gene>
<name>A0A3L6FP69_MAIZE</name>
<accession>A0A3L6FP69</accession>
<evidence type="ECO:0000313" key="2">
    <source>
        <dbReference type="Proteomes" id="UP000251960"/>
    </source>
</evidence>
<dbReference type="EMBL" id="NCVQ01000003">
    <property type="protein sequence ID" value="PWZ36622.1"/>
    <property type="molecule type" value="Genomic_DNA"/>
</dbReference>
<sequence length="27" mass="3565">MIWCTCFSNWYCFYRWQLRVLKGYFLH</sequence>
<protein>
    <submittedName>
        <fullName evidence="1">Uncharacterized protein</fullName>
    </submittedName>
</protein>
<dbReference type="Proteomes" id="UP000251960">
    <property type="component" value="Chromosome 2"/>
</dbReference>
<evidence type="ECO:0000313" key="1">
    <source>
        <dbReference type="EMBL" id="PWZ36622.1"/>
    </source>
</evidence>
<proteinExistence type="predicted"/>
<comment type="caution">
    <text evidence="1">The sequence shown here is derived from an EMBL/GenBank/DDBJ whole genome shotgun (WGS) entry which is preliminary data.</text>
</comment>
<dbReference type="AlphaFoldDB" id="A0A3L6FP69"/>
<organism evidence="1 2">
    <name type="scientific">Zea mays</name>
    <name type="common">Maize</name>
    <dbReference type="NCBI Taxonomy" id="4577"/>
    <lineage>
        <taxon>Eukaryota</taxon>
        <taxon>Viridiplantae</taxon>
        <taxon>Streptophyta</taxon>
        <taxon>Embryophyta</taxon>
        <taxon>Tracheophyta</taxon>
        <taxon>Spermatophyta</taxon>
        <taxon>Magnoliopsida</taxon>
        <taxon>Liliopsida</taxon>
        <taxon>Poales</taxon>
        <taxon>Poaceae</taxon>
        <taxon>PACMAD clade</taxon>
        <taxon>Panicoideae</taxon>
        <taxon>Andropogonodae</taxon>
        <taxon>Andropogoneae</taxon>
        <taxon>Tripsacinae</taxon>
        <taxon>Zea</taxon>
    </lineage>
</organism>
<reference evidence="1 2" key="1">
    <citation type="journal article" date="2018" name="Nat. Genet.">
        <title>Extensive intraspecific gene order and gene structural variations between Mo17 and other maize genomes.</title>
        <authorList>
            <person name="Sun S."/>
            <person name="Zhou Y."/>
            <person name="Chen J."/>
            <person name="Shi J."/>
            <person name="Zhao H."/>
            <person name="Zhao H."/>
            <person name="Song W."/>
            <person name="Zhang M."/>
            <person name="Cui Y."/>
            <person name="Dong X."/>
            <person name="Liu H."/>
            <person name="Ma X."/>
            <person name="Jiao Y."/>
            <person name="Wang B."/>
            <person name="Wei X."/>
            <person name="Stein J.C."/>
            <person name="Glaubitz J.C."/>
            <person name="Lu F."/>
            <person name="Yu G."/>
            <person name="Liang C."/>
            <person name="Fengler K."/>
            <person name="Li B."/>
            <person name="Rafalski A."/>
            <person name="Schnable P.S."/>
            <person name="Ware D.H."/>
            <person name="Buckler E.S."/>
            <person name="Lai J."/>
        </authorList>
    </citation>
    <scope>NUCLEOTIDE SEQUENCE [LARGE SCALE GENOMIC DNA]</scope>
    <source>
        <strain evidence="2">cv. Missouri 17</strain>
        <tissue evidence="1">Seedling</tissue>
    </source>
</reference>